<evidence type="ECO:0000313" key="3">
    <source>
        <dbReference type="Proteomes" id="UP000597444"/>
    </source>
</evidence>
<proteinExistence type="predicted"/>
<evidence type="ECO:0000313" key="2">
    <source>
        <dbReference type="EMBL" id="GHO91957.1"/>
    </source>
</evidence>
<dbReference type="InterPro" id="IPR041657">
    <property type="entry name" value="HTH_17"/>
</dbReference>
<evidence type="ECO:0000259" key="1">
    <source>
        <dbReference type="Pfam" id="PF12728"/>
    </source>
</evidence>
<reference evidence="2" key="1">
    <citation type="submission" date="2020-10" db="EMBL/GenBank/DDBJ databases">
        <title>Taxonomic study of unclassified bacteria belonging to the class Ktedonobacteria.</title>
        <authorList>
            <person name="Yabe S."/>
            <person name="Wang C.M."/>
            <person name="Zheng Y."/>
            <person name="Sakai Y."/>
            <person name="Cavaletti L."/>
            <person name="Monciardini P."/>
            <person name="Donadio S."/>
        </authorList>
    </citation>
    <scope>NUCLEOTIDE SEQUENCE</scope>
    <source>
        <strain evidence="2">ID150040</strain>
    </source>
</reference>
<comment type="caution">
    <text evidence="2">The sequence shown here is derived from an EMBL/GenBank/DDBJ whole genome shotgun (WGS) entry which is preliminary data.</text>
</comment>
<dbReference type="Pfam" id="PF12728">
    <property type="entry name" value="HTH_17"/>
    <property type="match status" value="1"/>
</dbReference>
<dbReference type="AlphaFoldDB" id="A0A8J3MZI9"/>
<organism evidence="2 3">
    <name type="scientific">Reticulibacter mediterranei</name>
    <dbReference type="NCBI Taxonomy" id="2778369"/>
    <lineage>
        <taxon>Bacteria</taxon>
        <taxon>Bacillati</taxon>
        <taxon>Chloroflexota</taxon>
        <taxon>Ktedonobacteria</taxon>
        <taxon>Ktedonobacterales</taxon>
        <taxon>Reticulibacteraceae</taxon>
        <taxon>Reticulibacter</taxon>
    </lineage>
</organism>
<name>A0A8J3MZI9_9CHLR</name>
<accession>A0A8J3MZI9</accession>
<dbReference type="EMBL" id="BNJK01000001">
    <property type="protein sequence ID" value="GHO91957.1"/>
    <property type="molecule type" value="Genomic_DNA"/>
</dbReference>
<feature type="domain" description="Helix-turn-helix" evidence="1">
    <location>
        <begin position="4"/>
        <end position="55"/>
    </location>
</feature>
<dbReference type="RefSeq" id="WP_220202822.1">
    <property type="nucleotide sequence ID" value="NZ_BNJK01000001.1"/>
</dbReference>
<dbReference type="InterPro" id="IPR009061">
    <property type="entry name" value="DNA-bd_dom_put_sf"/>
</dbReference>
<sequence length="67" mass="7617">MSDLLTVSEVARILRVDDTTVRRWVKQGALEAVVLPHVNARQAYRIKRETLDRVLGDSSLLQQQTAE</sequence>
<dbReference type="SUPFAM" id="SSF46955">
    <property type="entry name" value="Putative DNA-binding domain"/>
    <property type="match status" value="1"/>
</dbReference>
<gene>
    <name evidence="2" type="ORF">KSF_020050</name>
</gene>
<dbReference type="NCBIfam" id="TIGR01764">
    <property type="entry name" value="excise"/>
    <property type="match status" value="1"/>
</dbReference>
<dbReference type="Proteomes" id="UP000597444">
    <property type="component" value="Unassembled WGS sequence"/>
</dbReference>
<protein>
    <recommendedName>
        <fullName evidence="1">Helix-turn-helix domain-containing protein</fullName>
    </recommendedName>
</protein>
<dbReference type="InterPro" id="IPR010093">
    <property type="entry name" value="SinI_DNA-bd"/>
</dbReference>
<keyword evidence="3" id="KW-1185">Reference proteome</keyword>
<dbReference type="Gene3D" id="1.10.1660.10">
    <property type="match status" value="1"/>
</dbReference>
<dbReference type="GO" id="GO:0003677">
    <property type="term" value="F:DNA binding"/>
    <property type="evidence" value="ECO:0007669"/>
    <property type="project" value="InterPro"/>
</dbReference>